<evidence type="ECO:0000256" key="1">
    <source>
        <dbReference type="SAM" id="MobiDB-lite"/>
    </source>
</evidence>
<evidence type="ECO:0000313" key="2">
    <source>
        <dbReference type="EMBL" id="KKA17316.1"/>
    </source>
</evidence>
<keyword evidence="3" id="KW-1185">Reference proteome</keyword>
<protein>
    <submittedName>
        <fullName evidence="2">Uncharacterized protein</fullName>
    </submittedName>
</protein>
<dbReference type="Proteomes" id="UP000053958">
    <property type="component" value="Unassembled WGS sequence"/>
</dbReference>
<feature type="non-terminal residue" evidence="2">
    <location>
        <position position="1"/>
    </location>
</feature>
<dbReference type="AlphaFoldDB" id="A0A0F4YHE3"/>
<feature type="region of interest" description="Disordered" evidence="1">
    <location>
        <begin position="72"/>
        <end position="91"/>
    </location>
</feature>
<name>A0A0F4YHE3_RASE3</name>
<evidence type="ECO:0000313" key="3">
    <source>
        <dbReference type="Proteomes" id="UP000053958"/>
    </source>
</evidence>
<dbReference type="GeneID" id="25321002"/>
<sequence length="91" mass="10309">LRNVPDQNGSVDREIPNAPGCIGWNRAIQRCVLEKPFLARTRPVTLFQAKSWRSLFFARDLMAISSSILPIESPDRDSRREMARDPEVGGK</sequence>
<gene>
    <name evidence="2" type="ORF">T310_8884</name>
</gene>
<comment type="caution">
    <text evidence="2">The sequence shown here is derived from an EMBL/GenBank/DDBJ whole genome shotgun (WGS) entry which is preliminary data.</text>
</comment>
<organism evidence="2 3">
    <name type="scientific">Rasamsonia emersonii (strain ATCC 16479 / CBS 393.64 / IMI 116815)</name>
    <dbReference type="NCBI Taxonomy" id="1408163"/>
    <lineage>
        <taxon>Eukaryota</taxon>
        <taxon>Fungi</taxon>
        <taxon>Dikarya</taxon>
        <taxon>Ascomycota</taxon>
        <taxon>Pezizomycotina</taxon>
        <taxon>Eurotiomycetes</taxon>
        <taxon>Eurotiomycetidae</taxon>
        <taxon>Eurotiales</taxon>
        <taxon>Trichocomaceae</taxon>
        <taxon>Rasamsonia</taxon>
    </lineage>
</organism>
<dbReference type="RefSeq" id="XP_013323928.1">
    <property type="nucleotide sequence ID" value="XM_013468474.1"/>
</dbReference>
<accession>A0A0F4YHE3</accession>
<dbReference type="EMBL" id="LASV01000670">
    <property type="protein sequence ID" value="KKA17316.1"/>
    <property type="molecule type" value="Genomic_DNA"/>
</dbReference>
<proteinExistence type="predicted"/>
<feature type="compositionally biased region" description="Basic and acidic residues" evidence="1">
    <location>
        <begin position="73"/>
        <end position="91"/>
    </location>
</feature>
<reference evidence="2 3" key="1">
    <citation type="submission" date="2015-04" db="EMBL/GenBank/DDBJ databases">
        <authorList>
            <person name="Heijne W.H."/>
            <person name="Fedorova N.D."/>
            <person name="Nierman W.C."/>
            <person name="Vollebregt A.W."/>
            <person name="Zhao Z."/>
            <person name="Wu L."/>
            <person name="Kumar M."/>
            <person name="Stam H."/>
            <person name="van den Berg M.A."/>
            <person name="Pel H.J."/>
        </authorList>
    </citation>
    <scope>NUCLEOTIDE SEQUENCE [LARGE SCALE GENOMIC DNA]</scope>
    <source>
        <strain evidence="2 3">CBS 393.64</strain>
    </source>
</reference>